<accession>R7MUW2</accession>
<evidence type="ECO:0000313" key="1">
    <source>
        <dbReference type="EMBL" id="CDF04964.1"/>
    </source>
</evidence>
<dbReference type="AlphaFoldDB" id="R7MUW2"/>
<protein>
    <submittedName>
        <fullName evidence="1">Uncharacterized protein</fullName>
    </submittedName>
</protein>
<reference evidence="1" key="1">
    <citation type="submission" date="2012-11" db="EMBL/GenBank/DDBJ databases">
        <title>Dependencies among metagenomic species, viruses, plasmids and units of genetic variation.</title>
        <authorList>
            <person name="Nielsen H.B."/>
            <person name="Almeida M."/>
            <person name="Juncker A.S."/>
            <person name="Rasmussen S."/>
            <person name="Li J."/>
            <person name="Sunagawa S."/>
            <person name="Plichta D."/>
            <person name="Gautier L."/>
            <person name="Le Chatelier E."/>
            <person name="Peletier E."/>
            <person name="Bonde I."/>
            <person name="Nielsen T."/>
            <person name="Manichanh C."/>
            <person name="Arumugam M."/>
            <person name="Batto J."/>
            <person name="Santos M.B.Q.D."/>
            <person name="Blom N."/>
            <person name="Borruel N."/>
            <person name="Burgdorf K.S."/>
            <person name="Boumezbeur F."/>
            <person name="Casellas F."/>
            <person name="Dore J."/>
            <person name="Guarner F."/>
            <person name="Hansen T."/>
            <person name="Hildebrand F."/>
            <person name="Kaas R.S."/>
            <person name="Kennedy S."/>
            <person name="Kristiansen K."/>
            <person name="Kultima J.R."/>
            <person name="Leonard P."/>
            <person name="Levenez F."/>
            <person name="Lund O."/>
            <person name="Moumen B."/>
            <person name="Le Paslier D."/>
            <person name="Pons N."/>
            <person name="Pedersen O."/>
            <person name="Prifti E."/>
            <person name="Qin J."/>
            <person name="Raes J."/>
            <person name="Tap J."/>
            <person name="Tims S."/>
            <person name="Ussery D.W."/>
            <person name="Yamada T."/>
            <person name="MetaHit consortium"/>
            <person name="Renault P."/>
            <person name="Sicheritz-Ponten T."/>
            <person name="Bork P."/>
            <person name="Wang J."/>
            <person name="Brunak S."/>
            <person name="Ehrlich S.D."/>
        </authorList>
    </citation>
    <scope>NUCLEOTIDE SEQUENCE [LARGE SCALE GENOMIC DNA]</scope>
</reference>
<sequence length="263" mass="28526">MAQAVIAFAVADHGVKQAKFDSLLLRVVDGLLDEELLDHDVLAAEEEDTFPRRAVSAGPARFLVIAFDVLGHLVVDDVADVALVDAHAEGVGGDDDLEPVVGEGVLHGPAHVVAQAGMVAAGPDAPPRQFFIDAVHFLARRRIDDAAVFLMLLDVGQGKVELSVRPDDAEIQIRPVEAADEDAFLFQAQEGHHVLFDLFRCRRREGPDDRPPGQGSYPVLDGAVAGPEIMAPLGYAVGFINDEHGNRQALHERRKKFILQTFR</sequence>
<dbReference type="Proteomes" id="UP000017908">
    <property type="component" value="Unassembled WGS sequence"/>
</dbReference>
<dbReference type="EMBL" id="CBKE010000171">
    <property type="protein sequence ID" value="CDF04964.1"/>
    <property type="molecule type" value="Genomic_DNA"/>
</dbReference>
<gene>
    <name evidence="1" type="ORF">BN715_01257</name>
</gene>
<organism evidence="1">
    <name type="scientific">Megasphaera elsdenii CAG:570</name>
    <dbReference type="NCBI Taxonomy" id="1263087"/>
    <lineage>
        <taxon>Bacteria</taxon>
        <taxon>Bacillati</taxon>
        <taxon>Bacillota</taxon>
        <taxon>Negativicutes</taxon>
        <taxon>Veillonellales</taxon>
        <taxon>Veillonellaceae</taxon>
        <taxon>Megasphaera</taxon>
    </lineage>
</organism>
<name>R7MUW2_MEGEL</name>
<proteinExistence type="predicted"/>
<comment type="caution">
    <text evidence="1">The sequence shown here is derived from an EMBL/GenBank/DDBJ whole genome shotgun (WGS) entry which is preliminary data.</text>
</comment>